<proteinExistence type="predicted"/>
<name>A0A838CXK1_9BACI</name>
<gene>
    <name evidence="1" type="ORF">H0266_18490</name>
</gene>
<dbReference type="RefSeq" id="WP_181473933.1">
    <property type="nucleotide sequence ID" value="NZ_JACEFG010000005.1"/>
</dbReference>
<dbReference type="Proteomes" id="UP000571017">
    <property type="component" value="Unassembled WGS sequence"/>
</dbReference>
<evidence type="ECO:0000313" key="2">
    <source>
        <dbReference type="Proteomes" id="UP000571017"/>
    </source>
</evidence>
<accession>A0A838CXK1</accession>
<reference evidence="1 2" key="1">
    <citation type="journal article" date="2004" name="Extremophiles">
        <title>Halobacillus locisalis sp. nov., a halophilic bacterium isolated from a marine solar saltern of the Yellow Sea in Korea.</title>
        <authorList>
            <person name="Yoon J.H."/>
            <person name="Kang K.H."/>
            <person name="Oh T.K."/>
            <person name="Park Y.H."/>
        </authorList>
    </citation>
    <scope>NUCLEOTIDE SEQUENCE [LARGE SCALE GENOMIC DNA]</scope>
    <source>
        <strain evidence="1 2">KCTC 3788</strain>
    </source>
</reference>
<dbReference type="AlphaFoldDB" id="A0A838CXK1"/>
<sequence length="71" mass="8286">MNRDLEHPDISKVGYEREDLPQVFTKCEGCEEDILSGREYVLIHDEVFCSKECLLGFISDNIEFIGARYRN</sequence>
<protein>
    <recommendedName>
        <fullName evidence="3">TRASH domain-containing protein</fullName>
    </recommendedName>
</protein>
<evidence type="ECO:0008006" key="3">
    <source>
        <dbReference type="Google" id="ProtNLM"/>
    </source>
</evidence>
<dbReference type="EMBL" id="JACEFG010000005">
    <property type="protein sequence ID" value="MBA2176872.1"/>
    <property type="molecule type" value="Genomic_DNA"/>
</dbReference>
<comment type="caution">
    <text evidence="1">The sequence shown here is derived from an EMBL/GenBank/DDBJ whole genome shotgun (WGS) entry which is preliminary data.</text>
</comment>
<organism evidence="1 2">
    <name type="scientific">Halobacillus locisalis</name>
    <dbReference type="NCBI Taxonomy" id="220753"/>
    <lineage>
        <taxon>Bacteria</taxon>
        <taxon>Bacillati</taxon>
        <taxon>Bacillota</taxon>
        <taxon>Bacilli</taxon>
        <taxon>Bacillales</taxon>
        <taxon>Bacillaceae</taxon>
        <taxon>Halobacillus</taxon>
    </lineage>
</organism>
<keyword evidence="2" id="KW-1185">Reference proteome</keyword>
<evidence type="ECO:0000313" key="1">
    <source>
        <dbReference type="EMBL" id="MBA2176872.1"/>
    </source>
</evidence>